<dbReference type="NCBIfam" id="TIGR02976">
    <property type="entry name" value="phageshock_pspB"/>
    <property type="match status" value="1"/>
</dbReference>
<dbReference type="OrthoDB" id="7365677at2"/>
<keyword evidence="2" id="KW-1133">Transmembrane helix</keyword>
<keyword evidence="2" id="KW-0472">Membrane</keyword>
<dbReference type="Proteomes" id="UP000199206">
    <property type="component" value="Unassembled WGS sequence"/>
</dbReference>
<evidence type="ECO:0000256" key="1">
    <source>
        <dbReference type="SAM" id="MobiDB-lite"/>
    </source>
</evidence>
<name>A0A1H7YDU1_9SPHN</name>
<dbReference type="GO" id="GO:0006355">
    <property type="term" value="P:regulation of DNA-templated transcription"/>
    <property type="evidence" value="ECO:0007669"/>
    <property type="project" value="InterPro"/>
</dbReference>
<keyword evidence="4" id="KW-1185">Reference proteome</keyword>
<dbReference type="GO" id="GO:0009271">
    <property type="term" value="P:phage shock"/>
    <property type="evidence" value="ECO:0007669"/>
    <property type="project" value="InterPro"/>
</dbReference>
<accession>A0A1H7YDU1</accession>
<organism evidence="3 4">
    <name type="scientific">Sphingomonas gellani</name>
    <dbReference type="NCBI Taxonomy" id="1166340"/>
    <lineage>
        <taxon>Bacteria</taxon>
        <taxon>Pseudomonadati</taxon>
        <taxon>Pseudomonadota</taxon>
        <taxon>Alphaproteobacteria</taxon>
        <taxon>Sphingomonadales</taxon>
        <taxon>Sphingomonadaceae</taxon>
        <taxon>Sphingomonas</taxon>
    </lineage>
</organism>
<reference evidence="4" key="1">
    <citation type="submission" date="2016-10" db="EMBL/GenBank/DDBJ databases">
        <authorList>
            <person name="Varghese N."/>
            <person name="Submissions S."/>
        </authorList>
    </citation>
    <scope>NUCLEOTIDE SEQUENCE [LARGE SCALE GENOMIC DNA]</scope>
    <source>
        <strain evidence="4">S6-262</strain>
    </source>
</reference>
<dbReference type="RefSeq" id="WP_093663634.1">
    <property type="nucleotide sequence ID" value="NZ_FOCF01000001.1"/>
</dbReference>
<feature type="transmembrane region" description="Helical" evidence="2">
    <location>
        <begin position="6"/>
        <end position="24"/>
    </location>
</feature>
<dbReference type="STRING" id="1166340.SAMN05192583_0233"/>
<dbReference type="AlphaFoldDB" id="A0A1H7YDU1"/>
<proteinExistence type="predicted"/>
<protein>
    <submittedName>
        <fullName evidence="3">Phage shock protein B</fullName>
    </submittedName>
</protein>
<evidence type="ECO:0000313" key="4">
    <source>
        <dbReference type="Proteomes" id="UP000199206"/>
    </source>
</evidence>
<dbReference type="EMBL" id="FOCF01000001">
    <property type="protein sequence ID" value="SEM44392.1"/>
    <property type="molecule type" value="Genomic_DNA"/>
</dbReference>
<evidence type="ECO:0000256" key="2">
    <source>
        <dbReference type="SAM" id="Phobius"/>
    </source>
</evidence>
<gene>
    <name evidence="3" type="ORF">SAMN05192583_0233</name>
</gene>
<sequence>MDPLGLIAIVASLIGLPWLILHYITKWRQAPKITVEDERMLDEMYNLARRLEERVNTVERIISADNPDFRPGLTGTSPEWKAGATAESRYQIDRRN</sequence>
<keyword evidence="2" id="KW-0812">Transmembrane</keyword>
<feature type="region of interest" description="Disordered" evidence="1">
    <location>
        <begin position="69"/>
        <end position="96"/>
    </location>
</feature>
<dbReference type="InterPro" id="IPR009554">
    <property type="entry name" value="Phageshock_PspB"/>
</dbReference>
<evidence type="ECO:0000313" key="3">
    <source>
        <dbReference type="EMBL" id="SEM44392.1"/>
    </source>
</evidence>
<dbReference type="Pfam" id="PF06667">
    <property type="entry name" value="PspB"/>
    <property type="match status" value="1"/>
</dbReference>